<dbReference type="Proteomes" id="UP000198723">
    <property type="component" value="Unassembled WGS sequence"/>
</dbReference>
<feature type="compositionally biased region" description="Basic and acidic residues" evidence="1">
    <location>
        <begin position="1"/>
        <end position="23"/>
    </location>
</feature>
<protein>
    <submittedName>
        <fullName evidence="2">Uncharacterized protein</fullName>
    </submittedName>
</protein>
<evidence type="ECO:0000256" key="1">
    <source>
        <dbReference type="SAM" id="MobiDB-lite"/>
    </source>
</evidence>
<sequence>MSKRELIDTGTDKRYVRRDDQGRFTESADVSRSLSVDKRRQAKHDAKPGEGDRGDHHAKKH</sequence>
<dbReference type="AlphaFoldDB" id="A0A1C3Y2L3"/>
<evidence type="ECO:0000313" key="3">
    <source>
        <dbReference type="Proteomes" id="UP000198723"/>
    </source>
</evidence>
<dbReference type="RefSeq" id="WP_064692814.1">
    <property type="nucleotide sequence ID" value="NZ_FMAJ01000005.1"/>
</dbReference>
<proteinExistence type="predicted"/>
<dbReference type="STRING" id="1138170.GA0061105_105193"/>
<feature type="compositionally biased region" description="Basic and acidic residues" evidence="1">
    <location>
        <begin position="35"/>
        <end position="55"/>
    </location>
</feature>
<evidence type="ECO:0000313" key="2">
    <source>
        <dbReference type="EMBL" id="SCB58724.1"/>
    </source>
</evidence>
<organism evidence="2 3">
    <name type="scientific">Rhizobium aethiopicum</name>
    <dbReference type="NCBI Taxonomy" id="1138170"/>
    <lineage>
        <taxon>Bacteria</taxon>
        <taxon>Pseudomonadati</taxon>
        <taxon>Pseudomonadota</taxon>
        <taxon>Alphaproteobacteria</taxon>
        <taxon>Hyphomicrobiales</taxon>
        <taxon>Rhizobiaceae</taxon>
        <taxon>Rhizobium/Agrobacterium group</taxon>
        <taxon>Rhizobium</taxon>
    </lineage>
</organism>
<accession>A0A1C3Y2L3</accession>
<reference evidence="2 3" key="1">
    <citation type="submission" date="2016-08" db="EMBL/GenBank/DDBJ databases">
        <authorList>
            <person name="Seilhamer J.J."/>
        </authorList>
    </citation>
    <scope>NUCLEOTIDE SEQUENCE [LARGE SCALE GENOMIC DNA]</scope>
    <source>
        <strain evidence="2 3">HBR26</strain>
    </source>
</reference>
<feature type="region of interest" description="Disordered" evidence="1">
    <location>
        <begin position="1"/>
        <end position="61"/>
    </location>
</feature>
<dbReference type="EMBL" id="FMAJ01000005">
    <property type="protein sequence ID" value="SCB58724.1"/>
    <property type="molecule type" value="Genomic_DNA"/>
</dbReference>
<gene>
    <name evidence="2" type="ORF">GA0061105_105193</name>
</gene>
<name>A0A1C3Y2L3_9HYPH</name>